<dbReference type="AlphaFoldDB" id="W6MHX4"/>
<accession>W6MHX4</accession>
<dbReference type="GeneID" id="34519357"/>
<reference evidence="1" key="2">
    <citation type="submission" date="2014-02" db="EMBL/GenBank/DDBJ databases">
        <title>Complete DNA sequence of /Kuraishia capsulata/ illustrates novel genomic features among budding yeasts (/Saccharomycotina/).</title>
        <authorList>
            <person name="Morales L."/>
            <person name="Noel B."/>
            <person name="Porcel B."/>
            <person name="Marcet-Houben M."/>
            <person name="Hullo M-F."/>
            <person name="Sacerdot C."/>
            <person name="Tekaia F."/>
            <person name="Leh-Louis V."/>
            <person name="Despons L."/>
            <person name="Khanna V."/>
            <person name="Aury J-M."/>
            <person name="Barbe V."/>
            <person name="Couloux A."/>
            <person name="Labadie K."/>
            <person name="Pelletier E."/>
            <person name="Souciet J-L."/>
            <person name="Boekhout T."/>
            <person name="Gabaldon T."/>
            <person name="Wincker P."/>
            <person name="Dujon B."/>
        </authorList>
    </citation>
    <scope>NUCLEOTIDE SEQUENCE</scope>
    <source>
        <strain evidence="1">CBS 1993</strain>
    </source>
</reference>
<dbReference type="EMBL" id="HG793126">
    <property type="protein sequence ID" value="CDK25959.1"/>
    <property type="molecule type" value="Genomic_DNA"/>
</dbReference>
<proteinExistence type="predicted"/>
<evidence type="ECO:0000313" key="1">
    <source>
        <dbReference type="EMBL" id="CDK25959.1"/>
    </source>
</evidence>
<protein>
    <submittedName>
        <fullName evidence="1">Uncharacterized protein</fullName>
    </submittedName>
</protein>
<dbReference type="RefSeq" id="XP_022457969.1">
    <property type="nucleotide sequence ID" value="XM_022604160.1"/>
</dbReference>
<sequence length="118" mass="13203">MRDACGNNSALARFLRFYPSYMNVGRHKQRGKPFCRSHMVRVDLNTQCGQIMAGYHAHPTGNSATPIASRVTAIACRVRIRHHGRPEGWHETWGPPTIESPIVSSPRLVVADLTKDLI</sequence>
<evidence type="ECO:0000313" key="2">
    <source>
        <dbReference type="Proteomes" id="UP000019384"/>
    </source>
</evidence>
<name>W6MHX4_9ASCO</name>
<organism evidence="1 2">
    <name type="scientific">Kuraishia capsulata CBS 1993</name>
    <dbReference type="NCBI Taxonomy" id="1382522"/>
    <lineage>
        <taxon>Eukaryota</taxon>
        <taxon>Fungi</taxon>
        <taxon>Dikarya</taxon>
        <taxon>Ascomycota</taxon>
        <taxon>Saccharomycotina</taxon>
        <taxon>Pichiomycetes</taxon>
        <taxon>Pichiales</taxon>
        <taxon>Pichiaceae</taxon>
        <taxon>Kuraishia</taxon>
    </lineage>
</organism>
<reference evidence="1" key="1">
    <citation type="submission" date="2013-12" db="EMBL/GenBank/DDBJ databases">
        <authorList>
            <person name="Genoscope - CEA"/>
        </authorList>
    </citation>
    <scope>NUCLEOTIDE SEQUENCE</scope>
    <source>
        <strain evidence="1">CBS 1993</strain>
    </source>
</reference>
<dbReference type="HOGENOM" id="CLU_2073517_0_0_1"/>
<dbReference type="Proteomes" id="UP000019384">
    <property type="component" value="Unassembled WGS sequence"/>
</dbReference>
<keyword evidence="2" id="KW-1185">Reference proteome</keyword>
<gene>
    <name evidence="1" type="ORF">KUCA_T00001930001</name>
</gene>